<proteinExistence type="predicted"/>
<name>A0AAV7W8K4_PLEWA</name>
<evidence type="ECO:0000313" key="2">
    <source>
        <dbReference type="Proteomes" id="UP001066276"/>
    </source>
</evidence>
<gene>
    <name evidence="1" type="ORF">NDU88_005699</name>
</gene>
<reference evidence="1" key="1">
    <citation type="journal article" date="2022" name="bioRxiv">
        <title>Sequencing and chromosome-scale assembly of the giantPleurodeles waltlgenome.</title>
        <authorList>
            <person name="Brown T."/>
            <person name="Elewa A."/>
            <person name="Iarovenko S."/>
            <person name="Subramanian E."/>
            <person name="Araus A.J."/>
            <person name="Petzold A."/>
            <person name="Susuki M."/>
            <person name="Suzuki K.-i.T."/>
            <person name="Hayashi T."/>
            <person name="Toyoda A."/>
            <person name="Oliveira C."/>
            <person name="Osipova E."/>
            <person name="Leigh N.D."/>
            <person name="Simon A."/>
            <person name="Yun M.H."/>
        </authorList>
    </citation>
    <scope>NUCLEOTIDE SEQUENCE</scope>
    <source>
        <strain evidence="1">20211129_DDA</strain>
        <tissue evidence="1">Liver</tissue>
    </source>
</reference>
<sequence>MTGRNRHQRLWGSRGSLRRTSWTAGGARLFRAGLAAHEVPSSCWVVLGECPWSSPHYCTPAAPVTWSWGLVAALLAHLHSTPYSSPLGGCVGPRAPEGVRASFCAGAGPSALPTCNGAFFGGLTAAPGLLGRRDLAPWIGLGPGCGLLTGLPGDGSWVTWPWGGCRVAAQDCRDWLYPAVSDRVGQTLGSVALPLLPAETAHHYSSGVSDCVVPSDLVDHSSPGDCYWHGTAHYSRRWLGRRS</sequence>
<dbReference type="Proteomes" id="UP001066276">
    <property type="component" value="Chromosome 1_2"/>
</dbReference>
<evidence type="ECO:0000313" key="1">
    <source>
        <dbReference type="EMBL" id="KAJ1210333.1"/>
    </source>
</evidence>
<dbReference type="EMBL" id="JANPWB010000002">
    <property type="protein sequence ID" value="KAJ1210333.1"/>
    <property type="molecule type" value="Genomic_DNA"/>
</dbReference>
<dbReference type="AlphaFoldDB" id="A0AAV7W8K4"/>
<accession>A0AAV7W8K4</accession>
<comment type="caution">
    <text evidence="1">The sequence shown here is derived from an EMBL/GenBank/DDBJ whole genome shotgun (WGS) entry which is preliminary data.</text>
</comment>
<organism evidence="1 2">
    <name type="scientific">Pleurodeles waltl</name>
    <name type="common">Iberian ribbed newt</name>
    <dbReference type="NCBI Taxonomy" id="8319"/>
    <lineage>
        <taxon>Eukaryota</taxon>
        <taxon>Metazoa</taxon>
        <taxon>Chordata</taxon>
        <taxon>Craniata</taxon>
        <taxon>Vertebrata</taxon>
        <taxon>Euteleostomi</taxon>
        <taxon>Amphibia</taxon>
        <taxon>Batrachia</taxon>
        <taxon>Caudata</taxon>
        <taxon>Salamandroidea</taxon>
        <taxon>Salamandridae</taxon>
        <taxon>Pleurodelinae</taxon>
        <taxon>Pleurodeles</taxon>
    </lineage>
</organism>
<keyword evidence="2" id="KW-1185">Reference proteome</keyword>
<protein>
    <submittedName>
        <fullName evidence="1">Uncharacterized protein</fullName>
    </submittedName>
</protein>